<name>A0ABV8VQC5_9NOCA</name>
<dbReference type="Proteomes" id="UP001595844">
    <property type="component" value="Unassembled WGS sequence"/>
</dbReference>
<evidence type="ECO:0000259" key="1">
    <source>
        <dbReference type="Pfam" id="PF01402"/>
    </source>
</evidence>
<dbReference type="InterPro" id="IPR002145">
    <property type="entry name" value="CopG"/>
</dbReference>
<evidence type="ECO:0000313" key="3">
    <source>
        <dbReference type="Proteomes" id="UP001595844"/>
    </source>
</evidence>
<comment type="caution">
    <text evidence="2">The sequence shown here is derived from an EMBL/GenBank/DDBJ whole genome shotgun (WGS) entry which is preliminary data.</text>
</comment>
<keyword evidence="3" id="KW-1185">Reference proteome</keyword>
<evidence type="ECO:0000313" key="2">
    <source>
        <dbReference type="EMBL" id="MFC4377117.1"/>
    </source>
</evidence>
<dbReference type="RefSeq" id="WP_378567238.1">
    <property type="nucleotide sequence ID" value="NZ_JBHSDL010000030.1"/>
</dbReference>
<sequence>MSSQITVRLPEQTVDWLDSVIAKGDASSRAVIIEQALVRERLRRAAEADAAILAAVQGAADDDMDDLAAYAARTSMDDLA</sequence>
<dbReference type="Pfam" id="PF01402">
    <property type="entry name" value="RHH_1"/>
    <property type="match status" value="1"/>
</dbReference>
<protein>
    <submittedName>
        <fullName evidence="2">Ribbon-helix-helix protein, CopG family</fullName>
    </submittedName>
</protein>
<proteinExistence type="predicted"/>
<dbReference type="EMBL" id="JBHSDL010000030">
    <property type="protein sequence ID" value="MFC4377117.1"/>
    <property type="molecule type" value="Genomic_DNA"/>
</dbReference>
<accession>A0ABV8VQC5</accession>
<gene>
    <name evidence="2" type="ORF">ACFO5K_23820</name>
</gene>
<feature type="domain" description="Ribbon-helix-helix protein CopG" evidence="1">
    <location>
        <begin position="4"/>
        <end position="37"/>
    </location>
</feature>
<reference evidence="3" key="1">
    <citation type="journal article" date="2019" name="Int. J. Syst. Evol. Microbiol.">
        <title>The Global Catalogue of Microorganisms (GCM) 10K type strain sequencing project: providing services to taxonomists for standard genome sequencing and annotation.</title>
        <authorList>
            <consortium name="The Broad Institute Genomics Platform"/>
            <consortium name="The Broad Institute Genome Sequencing Center for Infectious Disease"/>
            <person name="Wu L."/>
            <person name="Ma J."/>
        </authorList>
    </citation>
    <scope>NUCLEOTIDE SEQUENCE [LARGE SCALE GENOMIC DNA]</scope>
    <source>
        <strain evidence="3">IBRC-M 10490</strain>
    </source>
</reference>
<organism evidence="2 3">
    <name type="scientific">Nocardia halotolerans</name>
    <dbReference type="NCBI Taxonomy" id="1755878"/>
    <lineage>
        <taxon>Bacteria</taxon>
        <taxon>Bacillati</taxon>
        <taxon>Actinomycetota</taxon>
        <taxon>Actinomycetes</taxon>
        <taxon>Mycobacteriales</taxon>
        <taxon>Nocardiaceae</taxon>
        <taxon>Nocardia</taxon>
    </lineage>
</organism>